<sequence>MQRCCSPGSASFTELETQESAIAKPCLVLSPCHLSLVDVIMPSPPTTATTAITSSVFPADIDTPSKVAGNLHRFYSMPETIYDVAEKQRRGETVLVKKRLGIGMRGHNGSYIKATT</sequence>
<dbReference type="EMBL" id="JBBPBN010000016">
    <property type="protein sequence ID" value="KAK9021710.1"/>
    <property type="molecule type" value="Genomic_DNA"/>
</dbReference>
<evidence type="ECO:0000313" key="2">
    <source>
        <dbReference type="Proteomes" id="UP001396334"/>
    </source>
</evidence>
<evidence type="ECO:0000313" key="1">
    <source>
        <dbReference type="EMBL" id="KAK9021710.1"/>
    </source>
</evidence>
<comment type="caution">
    <text evidence="1">The sequence shown here is derived from an EMBL/GenBank/DDBJ whole genome shotgun (WGS) entry which is preliminary data.</text>
</comment>
<keyword evidence="2" id="KW-1185">Reference proteome</keyword>
<name>A0ABR2S9A8_9ROSI</name>
<protein>
    <submittedName>
        <fullName evidence="1">Uncharacterized protein</fullName>
    </submittedName>
</protein>
<dbReference type="Proteomes" id="UP001396334">
    <property type="component" value="Unassembled WGS sequence"/>
</dbReference>
<proteinExistence type="predicted"/>
<accession>A0ABR2S9A8</accession>
<organism evidence="1 2">
    <name type="scientific">Hibiscus sabdariffa</name>
    <name type="common">roselle</name>
    <dbReference type="NCBI Taxonomy" id="183260"/>
    <lineage>
        <taxon>Eukaryota</taxon>
        <taxon>Viridiplantae</taxon>
        <taxon>Streptophyta</taxon>
        <taxon>Embryophyta</taxon>
        <taxon>Tracheophyta</taxon>
        <taxon>Spermatophyta</taxon>
        <taxon>Magnoliopsida</taxon>
        <taxon>eudicotyledons</taxon>
        <taxon>Gunneridae</taxon>
        <taxon>Pentapetalae</taxon>
        <taxon>rosids</taxon>
        <taxon>malvids</taxon>
        <taxon>Malvales</taxon>
        <taxon>Malvaceae</taxon>
        <taxon>Malvoideae</taxon>
        <taxon>Hibiscus</taxon>
    </lineage>
</organism>
<reference evidence="1 2" key="1">
    <citation type="journal article" date="2024" name="G3 (Bethesda)">
        <title>Genome assembly of Hibiscus sabdariffa L. provides insights into metabolisms of medicinal natural products.</title>
        <authorList>
            <person name="Kim T."/>
        </authorList>
    </citation>
    <scope>NUCLEOTIDE SEQUENCE [LARGE SCALE GENOMIC DNA]</scope>
    <source>
        <strain evidence="1">TK-2024</strain>
        <tissue evidence="1">Old leaves</tissue>
    </source>
</reference>
<gene>
    <name evidence="1" type="ORF">V6N11_011684</name>
</gene>